<evidence type="ECO:0000256" key="2">
    <source>
        <dbReference type="ARBA" id="ARBA00022857"/>
    </source>
</evidence>
<dbReference type="SUPFAM" id="SSF51735">
    <property type="entry name" value="NAD(P)-binding Rossmann-fold domains"/>
    <property type="match status" value="1"/>
</dbReference>
<dbReference type="Proteomes" id="UP001447188">
    <property type="component" value="Unassembled WGS sequence"/>
</dbReference>
<name>A0ABR3GE92_9PEZI</name>
<sequence length="305" mass="32882">MASFNPSQLPDLAGKIAIVTGGNAGMHSTAYNLLKKNAKVYIAARDLAKAQATISEIKETLPEATVEALQLDLSSFASVKAAAEKYLSMENELHILLNNAGAMGIPHALTEDGYDVQWSSNYMGHYLFTKLLMPTLSKTAATAKDPVRIVNLSSDGHSMAPKGGILFDNINQPTSSTLSRYGHSKLANILHTKALAKRYGGKEKNTIVTTLHPGSVQTNLSGGLLGKIFGGPVARLLLRLFFMSPEEGSWASLYAAASQEVNFEDNGVYFLPVGKRAKPSAAALDEALADKLWQWTEDELTKKGW</sequence>
<dbReference type="Gene3D" id="3.40.50.720">
    <property type="entry name" value="NAD(P)-binding Rossmann-like Domain"/>
    <property type="match status" value="1"/>
</dbReference>
<keyword evidence="2" id="KW-0521">NADP</keyword>
<gene>
    <name evidence="4" type="ORF">Q9L58_006847</name>
</gene>
<keyword evidence="5" id="KW-1185">Reference proteome</keyword>
<dbReference type="EMBL" id="JBBBZM010000100">
    <property type="protein sequence ID" value="KAL0634229.1"/>
    <property type="molecule type" value="Genomic_DNA"/>
</dbReference>
<evidence type="ECO:0000256" key="1">
    <source>
        <dbReference type="ARBA" id="ARBA00006484"/>
    </source>
</evidence>
<keyword evidence="3" id="KW-0560">Oxidoreductase</keyword>
<dbReference type="PANTHER" id="PTHR24320">
    <property type="entry name" value="RETINOL DEHYDROGENASE"/>
    <property type="match status" value="1"/>
</dbReference>
<comment type="caution">
    <text evidence="4">The sequence shown here is derived from an EMBL/GenBank/DDBJ whole genome shotgun (WGS) entry which is preliminary data.</text>
</comment>
<evidence type="ECO:0008006" key="6">
    <source>
        <dbReference type="Google" id="ProtNLM"/>
    </source>
</evidence>
<organism evidence="4 5">
    <name type="scientific">Discina gigas</name>
    <dbReference type="NCBI Taxonomy" id="1032678"/>
    <lineage>
        <taxon>Eukaryota</taxon>
        <taxon>Fungi</taxon>
        <taxon>Dikarya</taxon>
        <taxon>Ascomycota</taxon>
        <taxon>Pezizomycotina</taxon>
        <taxon>Pezizomycetes</taxon>
        <taxon>Pezizales</taxon>
        <taxon>Discinaceae</taxon>
        <taxon>Discina</taxon>
    </lineage>
</organism>
<evidence type="ECO:0000313" key="5">
    <source>
        <dbReference type="Proteomes" id="UP001447188"/>
    </source>
</evidence>
<dbReference type="InterPro" id="IPR002347">
    <property type="entry name" value="SDR_fam"/>
</dbReference>
<reference evidence="4 5" key="1">
    <citation type="submission" date="2024-02" db="EMBL/GenBank/DDBJ databases">
        <title>Discinaceae phylogenomics.</title>
        <authorList>
            <person name="Dirks A.C."/>
            <person name="James T.Y."/>
        </authorList>
    </citation>
    <scope>NUCLEOTIDE SEQUENCE [LARGE SCALE GENOMIC DNA]</scope>
    <source>
        <strain evidence="4 5">ACD0624</strain>
    </source>
</reference>
<proteinExistence type="inferred from homology"/>
<dbReference type="PANTHER" id="PTHR24320:SF282">
    <property type="entry name" value="WW DOMAIN-CONTAINING OXIDOREDUCTASE"/>
    <property type="match status" value="1"/>
</dbReference>
<evidence type="ECO:0000313" key="4">
    <source>
        <dbReference type="EMBL" id="KAL0634229.1"/>
    </source>
</evidence>
<dbReference type="Pfam" id="PF00106">
    <property type="entry name" value="adh_short"/>
    <property type="match status" value="1"/>
</dbReference>
<protein>
    <recommendedName>
        <fullName evidence="6">NAD(P)-binding protein</fullName>
    </recommendedName>
</protein>
<dbReference type="PRINTS" id="PR00081">
    <property type="entry name" value="GDHRDH"/>
</dbReference>
<evidence type="ECO:0000256" key="3">
    <source>
        <dbReference type="ARBA" id="ARBA00023002"/>
    </source>
</evidence>
<dbReference type="InterPro" id="IPR036291">
    <property type="entry name" value="NAD(P)-bd_dom_sf"/>
</dbReference>
<accession>A0ABR3GE92</accession>
<comment type="similarity">
    <text evidence="1">Belongs to the short-chain dehydrogenases/reductases (SDR) family.</text>
</comment>